<sequence length="278" mass="32870">MVIQHSLMIFQDHVDFYNLVSNFMGVFLDPMEDNIEFKMLDQPCRCGPMHMLLAIINQKKCIAFKRCWDNDRWIRQELIVADAKKKLDFPYYKIMKINGLKIKHVWPNFDVRKIREFYSLDTLMIDFGNYNSCKNFTNLCIGNIKNLDNFCYDYGRWAAFNYLLGVNDRKEENFIFDIDNQVLHSVDNEEGPLEPNRRHQIGTSNILIKTQRNISKFIEGKDKKELVACLQRGFLDGFYQVSKNLSLLHMFTENERQLMYQKASVPPRIISETLFSVS</sequence>
<dbReference type="HOGENOM" id="CLU_989072_0_0_2"/>
<dbReference type="PATRIC" id="fig|1582439.9.peg.1310"/>
<reference evidence="2" key="1">
    <citation type="submission" date="2015-02" db="EMBL/GenBank/DDBJ databases">
        <title>Characterization of two novel Thaumarchaeota isolated from the Northern Adriatic Sea.</title>
        <authorList>
            <person name="Bayer B."/>
            <person name="Vojvoda J."/>
            <person name="Offre P."/>
            <person name="Srivastava A."/>
            <person name="Elisabeth N."/>
            <person name="Garcia J.A.L."/>
            <person name="Schleper C."/>
            <person name="Herndl G.J."/>
        </authorList>
    </citation>
    <scope>NUCLEOTIDE SEQUENCE [LARGE SCALE GENOMIC DNA]</scope>
    <source>
        <strain evidence="2">D3C</strain>
    </source>
</reference>
<dbReference type="GeneID" id="41600407"/>
<keyword evidence="2" id="KW-1185">Reference proteome</keyword>
<evidence type="ECO:0000313" key="2">
    <source>
        <dbReference type="Proteomes" id="UP000032027"/>
    </source>
</evidence>
<dbReference type="EMBL" id="CP010868">
    <property type="protein sequence ID" value="AJM92483.1"/>
    <property type="molecule type" value="Genomic_DNA"/>
</dbReference>
<dbReference type="STRING" id="1582439.NPIRD3C_1271"/>
<reference evidence="1 2" key="3">
    <citation type="journal article" date="2019" name="Int. J. Syst. Evol. Microbiol.">
        <title>Nitrosopumilus adriaticus sp. nov. and Nitrosopumilus piranensis sp. nov., two ammonia-oxidizing archaea from the Adriatic Sea and members of the class Nitrososphaeria.</title>
        <authorList>
            <person name="Bayer B."/>
            <person name="Vojvoda J."/>
            <person name="Reinthaler T."/>
            <person name="Reyes C."/>
            <person name="Pinto M."/>
            <person name="Herndl G.J."/>
        </authorList>
    </citation>
    <scope>NUCLEOTIDE SEQUENCE [LARGE SCALE GENOMIC DNA]</scope>
    <source>
        <strain evidence="1 2">D3C</strain>
    </source>
</reference>
<name>A0A0C5BRW3_9ARCH</name>
<organism evidence="1 2">
    <name type="scientific">Nitrosopumilus piranensis</name>
    <dbReference type="NCBI Taxonomy" id="1582439"/>
    <lineage>
        <taxon>Archaea</taxon>
        <taxon>Nitrososphaerota</taxon>
        <taxon>Nitrososphaeria</taxon>
        <taxon>Nitrosopumilales</taxon>
        <taxon>Nitrosopumilaceae</taxon>
        <taxon>Nitrosopumilus</taxon>
    </lineage>
</organism>
<dbReference type="Proteomes" id="UP000032027">
    <property type="component" value="Chromosome"/>
</dbReference>
<protein>
    <submittedName>
        <fullName evidence="1">Uncharacterized protein</fullName>
    </submittedName>
</protein>
<dbReference type="RefSeq" id="WP_148703317.1">
    <property type="nucleotide sequence ID" value="NZ_CP010868.1"/>
</dbReference>
<proteinExistence type="predicted"/>
<accession>A0A0C5BRW3</accession>
<gene>
    <name evidence="1" type="ORF">NPIRD3C_1271</name>
</gene>
<dbReference type="OrthoDB" id="12260at2157"/>
<reference evidence="1 2" key="2">
    <citation type="journal article" date="2016" name="ISME J.">
        <title>Physiological and genomic characterization of two novel marine thaumarchaeal strains indicates niche differentiation.</title>
        <authorList>
            <person name="Bayer B."/>
            <person name="Vojvoda J."/>
            <person name="Offre P."/>
            <person name="Alves R.J."/>
            <person name="Elisabeth N.H."/>
            <person name="Garcia J.A."/>
            <person name="Volland J.M."/>
            <person name="Srivastava A."/>
            <person name="Schleper C."/>
            <person name="Herndl G.J."/>
        </authorList>
    </citation>
    <scope>NUCLEOTIDE SEQUENCE [LARGE SCALE GENOMIC DNA]</scope>
    <source>
        <strain evidence="1 2">D3C</strain>
    </source>
</reference>
<dbReference type="AlphaFoldDB" id="A0A0C5BRW3"/>
<evidence type="ECO:0000313" key="1">
    <source>
        <dbReference type="EMBL" id="AJM92483.1"/>
    </source>
</evidence>
<dbReference type="KEGG" id="nid:NPIRD3C_1271"/>